<keyword evidence="4" id="KW-0788">Thiol protease</keyword>
<dbReference type="PANTHER" id="PTHR47053">
    <property type="entry name" value="MUREIN DD-ENDOPEPTIDASE MEPH-RELATED"/>
    <property type="match status" value="1"/>
</dbReference>
<comment type="similarity">
    <text evidence="1">Belongs to the peptidase C40 family.</text>
</comment>
<evidence type="ECO:0000256" key="1">
    <source>
        <dbReference type="ARBA" id="ARBA00007074"/>
    </source>
</evidence>
<reference evidence="6 7" key="1">
    <citation type="submission" date="2016-10" db="EMBL/GenBank/DDBJ databases">
        <authorList>
            <person name="de Groot N.N."/>
        </authorList>
    </citation>
    <scope>NUCLEOTIDE SEQUENCE [LARGE SCALE GENOMIC DNA]</scope>
    <source>
        <strain>GEY</strain>
        <strain evidence="7">DSM 9560</strain>
    </source>
</reference>
<gene>
    <name evidence="6" type="ORF">SAMN04488541_1002137</name>
</gene>
<proteinExistence type="inferred from homology"/>
<feature type="domain" description="NlpC/P60" evidence="5">
    <location>
        <begin position="93"/>
        <end position="225"/>
    </location>
</feature>
<dbReference type="Proteomes" id="UP000199513">
    <property type="component" value="Unassembled WGS sequence"/>
</dbReference>
<dbReference type="Gene3D" id="3.90.1720.10">
    <property type="entry name" value="endopeptidase domain like (from Nostoc punctiforme)"/>
    <property type="match status" value="1"/>
</dbReference>
<dbReference type="STRING" id="1003.SAMN04488541_1002137"/>
<evidence type="ECO:0000259" key="5">
    <source>
        <dbReference type="PROSITE" id="PS51935"/>
    </source>
</evidence>
<dbReference type="GO" id="GO:0006508">
    <property type="term" value="P:proteolysis"/>
    <property type="evidence" value="ECO:0007669"/>
    <property type="project" value="UniProtKB-KW"/>
</dbReference>
<dbReference type="EMBL" id="FONY01000002">
    <property type="protein sequence ID" value="SFE51215.1"/>
    <property type="molecule type" value="Genomic_DNA"/>
</dbReference>
<dbReference type="InterPro" id="IPR051202">
    <property type="entry name" value="Peptidase_C40"/>
</dbReference>
<dbReference type="Pfam" id="PF00877">
    <property type="entry name" value="NLPC_P60"/>
    <property type="match status" value="1"/>
</dbReference>
<dbReference type="InterPro" id="IPR000064">
    <property type="entry name" value="NLP_P60_dom"/>
</dbReference>
<evidence type="ECO:0000256" key="2">
    <source>
        <dbReference type="ARBA" id="ARBA00022670"/>
    </source>
</evidence>
<protein>
    <submittedName>
        <fullName evidence="6">NlpC/P60 family protein</fullName>
    </submittedName>
</protein>
<sequence>MIALLSGVVCSACSFTQSLVTQHKEQANEKQVQFIGKLKKQPIRVAEPQILPSLFSPDKIFTKLTQPPSAPPTFQLSYVQIPQDECIDFEPLEALREDVTVYAKRFLGTRYRSGGRSTKGFDCSNFTSYIMEHFGYKIPAGMAQATYGEQVDFEKVRKGDLLFFGYKSKKSKGYRISHVAMVISDEGEEVHFIHAARRGIVIDNLHSPAWKNYYKSRYLFAKRIIEAQNDETLALKGDNFVPQQSTHR</sequence>
<dbReference type="PANTHER" id="PTHR47053:SF1">
    <property type="entry name" value="MUREIN DD-ENDOPEPTIDASE MEPH-RELATED"/>
    <property type="match status" value="1"/>
</dbReference>
<dbReference type="AlphaFoldDB" id="A0A1I2B4W9"/>
<dbReference type="GO" id="GO:0008234">
    <property type="term" value="F:cysteine-type peptidase activity"/>
    <property type="evidence" value="ECO:0007669"/>
    <property type="project" value="UniProtKB-KW"/>
</dbReference>
<name>A0A1I2B4W9_9BACT</name>
<evidence type="ECO:0000313" key="6">
    <source>
        <dbReference type="EMBL" id="SFE51215.1"/>
    </source>
</evidence>
<keyword evidence="7" id="KW-1185">Reference proteome</keyword>
<dbReference type="SUPFAM" id="SSF54001">
    <property type="entry name" value="Cysteine proteinases"/>
    <property type="match status" value="1"/>
</dbReference>
<evidence type="ECO:0000256" key="3">
    <source>
        <dbReference type="ARBA" id="ARBA00022801"/>
    </source>
</evidence>
<keyword evidence="2" id="KW-0645">Protease</keyword>
<evidence type="ECO:0000313" key="7">
    <source>
        <dbReference type="Proteomes" id="UP000199513"/>
    </source>
</evidence>
<keyword evidence="3" id="KW-0378">Hydrolase</keyword>
<dbReference type="PROSITE" id="PS51935">
    <property type="entry name" value="NLPC_P60"/>
    <property type="match status" value="1"/>
</dbReference>
<dbReference type="InterPro" id="IPR038765">
    <property type="entry name" value="Papain-like_cys_pep_sf"/>
</dbReference>
<accession>A0A1I2B4W9</accession>
<organism evidence="6 7">
    <name type="scientific">Thermoflexibacter ruber</name>
    <dbReference type="NCBI Taxonomy" id="1003"/>
    <lineage>
        <taxon>Bacteria</taxon>
        <taxon>Pseudomonadati</taxon>
        <taxon>Bacteroidota</taxon>
        <taxon>Cytophagia</taxon>
        <taxon>Cytophagales</taxon>
        <taxon>Thermoflexibacteraceae</taxon>
        <taxon>Thermoflexibacter</taxon>
    </lineage>
</organism>
<evidence type="ECO:0000256" key="4">
    <source>
        <dbReference type="ARBA" id="ARBA00022807"/>
    </source>
</evidence>